<keyword evidence="6" id="KW-1185">Reference proteome</keyword>
<dbReference type="InterPro" id="IPR057326">
    <property type="entry name" value="KR_dom"/>
</dbReference>
<evidence type="ECO:0000256" key="3">
    <source>
        <dbReference type="RuleBase" id="RU000363"/>
    </source>
</evidence>
<dbReference type="Gene3D" id="3.40.50.720">
    <property type="entry name" value="NAD(P)-binding Rossmann-like Domain"/>
    <property type="match status" value="1"/>
</dbReference>
<dbReference type="PANTHER" id="PTHR43086">
    <property type="entry name" value="VERY-LONG-CHAIN 3-OXOOACYL-COA REDUCTASE"/>
    <property type="match status" value="1"/>
</dbReference>
<dbReference type="InterPro" id="IPR002347">
    <property type="entry name" value="SDR_fam"/>
</dbReference>
<feature type="domain" description="Ketoreductase" evidence="4">
    <location>
        <begin position="4"/>
        <end position="186"/>
    </location>
</feature>
<keyword evidence="2" id="KW-0560">Oxidoreductase</keyword>
<dbReference type="SMART" id="SM00822">
    <property type="entry name" value="PKS_KR"/>
    <property type="match status" value="1"/>
</dbReference>
<dbReference type="AlphaFoldDB" id="A0A553K1L3"/>
<dbReference type="EMBL" id="VKKG01000002">
    <property type="protein sequence ID" value="TRY18592.1"/>
    <property type="molecule type" value="Genomic_DNA"/>
</dbReference>
<accession>A0A553K1L3</accession>
<gene>
    <name evidence="5" type="ORF">FOJ82_05575</name>
</gene>
<dbReference type="InterPro" id="IPR036291">
    <property type="entry name" value="NAD(P)-bd_dom_sf"/>
</dbReference>
<comment type="similarity">
    <text evidence="1 3">Belongs to the short-chain dehydrogenases/reductases (SDR) family.</text>
</comment>
<dbReference type="SUPFAM" id="SSF51735">
    <property type="entry name" value="NAD(P)-binding Rossmann-fold domains"/>
    <property type="match status" value="1"/>
</dbReference>
<dbReference type="PANTHER" id="PTHR43086:SF3">
    <property type="entry name" value="NADP-DEPENDENT 3-HYDROXY ACID DEHYDROGENASE YDFG"/>
    <property type="match status" value="1"/>
</dbReference>
<evidence type="ECO:0000313" key="6">
    <source>
        <dbReference type="Proteomes" id="UP000317638"/>
    </source>
</evidence>
<dbReference type="GO" id="GO:0016491">
    <property type="term" value="F:oxidoreductase activity"/>
    <property type="evidence" value="ECO:0007669"/>
    <property type="project" value="UniProtKB-KW"/>
</dbReference>
<organism evidence="5 6">
    <name type="scientific">Tessaracoccus rhinocerotis</name>
    <dbReference type="NCBI Taxonomy" id="1689449"/>
    <lineage>
        <taxon>Bacteria</taxon>
        <taxon>Bacillati</taxon>
        <taxon>Actinomycetota</taxon>
        <taxon>Actinomycetes</taxon>
        <taxon>Propionibacteriales</taxon>
        <taxon>Propionibacteriaceae</taxon>
        <taxon>Tessaracoccus</taxon>
    </lineage>
</organism>
<dbReference type="Pfam" id="PF00106">
    <property type="entry name" value="adh_short"/>
    <property type="match status" value="1"/>
</dbReference>
<dbReference type="Proteomes" id="UP000317638">
    <property type="component" value="Unassembled WGS sequence"/>
</dbReference>
<dbReference type="RefSeq" id="WP_143937487.1">
    <property type="nucleotide sequence ID" value="NZ_VKKG01000002.1"/>
</dbReference>
<dbReference type="OrthoDB" id="9797538at2"/>
<dbReference type="PRINTS" id="PR00081">
    <property type="entry name" value="GDHRDH"/>
</dbReference>
<evidence type="ECO:0000259" key="4">
    <source>
        <dbReference type="SMART" id="SM00822"/>
    </source>
</evidence>
<sequence>MTTSWAVVTGASSGLGEAYARHLAAQGANVVLVARSEDKLFNVSVDLERTHGVQTLVLPFDLTDPADRFELLGRLDHLEVHTLVNNAGFASHGELADLERDRIASEVQLNVAAVTELTHAVLPQMLSRDLGAIINVASTAAFQPIPEMATYAATKAFVLSFSNALWAETRRTGVRVVCICPGPTETSFWSNAGAEQNMTRRRSVDDVVATTFAGLRQRKPYVVDGVANRLLAHANRFVPTRVALRLANWVVTH</sequence>
<evidence type="ECO:0000313" key="5">
    <source>
        <dbReference type="EMBL" id="TRY18592.1"/>
    </source>
</evidence>
<comment type="caution">
    <text evidence="5">The sequence shown here is derived from an EMBL/GenBank/DDBJ whole genome shotgun (WGS) entry which is preliminary data.</text>
</comment>
<reference evidence="5 6" key="1">
    <citation type="submission" date="2019-07" db="EMBL/GenBank/DDBJ databases">
        <authorList>
            <person name="Zhou L.-Y."/>
        </authorList>
    </citation>
    <scope>NUCLEOTIDE SEQUENCE [LARGE SCALE GENOMIC DNA]</scope>
    <source>
        <strain evidence="5 6">YIM 101269</strain>
    </source>
</reference>
<proteinExistence type="inferred from homology"/>
<dbReference type="PIRSF" id="PIRSF000126">
    <property type="entry name" value="11-beta-HSD1"/>
    <property type="match status" value="1"/>
</dbReference>
<evidence type="ECO:0000256" key="2">
    <source>
        <dbReference type="ARBA" id="ARBA00023002"/>
    </source>
</evidence>
<protein>
    <submittedName>
        <fullName evidence="5">SDR family oxidoreductase</fullName>
    </submittedName>
</protein>
<name>A0A553K1L3_9ACTN</name>
<evidence type="ECO:0000256" key="1">
    <source>
        <dbReference type="ARBA" id="ARBA00006484"/>
    </source>
</evidence>
<dbReference type="PRINTS" id="PR00080">
    <property type="entry name" value="SDRFAMILY"/>
</dbReference>